<keyword evidence="3" id="KW-1185">Reference proteome</keyword>
<dbReference type="AlphaFoldDB" id="A0AAW9Q8E9"/>
<dbReference type="Gene3D" id="3.30.450.20">
    <property type="entry name" value="PAS domain"/>
    <property type="match status" value="2"/>
</dbReference>
<dbReference type="InterPro" id="IPR002545">
    <property type="entry name" value="CheW-lke_dom"/>
</dbReference>
<dbReference type="GO" id="GO:0006935">
    <property type="term" value="P:chemotaxis"/>
    <property type="evidence" value="ECO:0007669"/>
    <property type="project" value="InterPro"/>
</dbReference>
<proteinExistence type="predicted"/>
<dbReference type="SUPFAM" id="SSF50341">
    <property type="entry name" value="CheW-like"/>
    <property type="match status" value="1"/>
</dbReference>
<comment type="caution">
    <text evidence="2">The sequence shown here is derived from an EMBL/GenBank/DDBJ whole genome shotgun (WGS) entry which is preliminary data.</text>
</comment>
<dbReference type="PROSITE" id="PS50851">
    <property type="entry name" value="CHEW"/>
    <property type="match status" value="1"/>
</dbReference>
<gene>
    <name evidence="2" type="ORF">V4F39_07390</name>
</gene>
<sequence>MSKKILHRGVPFSPDVAAFVARMPTVEEHRENLQRLQDVWDSLALLGQMSGTVPDIGDTRRAFASLGATLLDALASRTLANLRHRLQGRAQVAIDILVRNLFERTADVGFLSTDSALCAHAQRFHAGDAPVPDADRSAIEARFRAYVAKYSVYDDIVVLSPSGRVLARLDRTVDTDLPGIADAPWFTRALRQGGYVEHHGPTPLLGGRCGLLYASAVRGPAGGVAGVLCLSFRLDDEMHRVFRQLLAGDDADVLVLVDAAGRVVASSDPWQLPAGAPLRPAGAARLRFAGRDYLAVAANATGYEGYHGPGWSALALAPIDQAFEALQADDANDGIASLATRLDTRGLFDAGLLAIAPQARRIEQDLSRLLWNGRLRRQRATATVDAAFADTLLNEVGQTGERLRGVFDQAIGNLYRATLAAVFDQARHHARLAIDIMDRNLYERANDCRWWALDGVLRETLAEPPQTRSIQRAAAVLRHINGLYTVYSLLVLFDAAGCVVAVSDPAAAHWQGRVLDEPWVADTLAARDSQSHAVSRHLPSTLYGGRPTYVYGACVRDDGGRALGGIAIVFDGAPQFAAMLADALPHGAASCALLVSRSGTVVASSDERFAVGSSAPLPPGWASLERGEAGSAVIDLDGVAHAAGYAMAGGYREYPVAPRAPQDDVGALVLTRLGDRLPQAAPALEVFTHAPSASHARGAQALQVAGFRIDDTWLGLPADQVIQAPDTARFTPLPSTPRHLPGLLAFEDEWLPVLDLALLRGSAAPAPADAPLVVVQAARHHRLALRVHALGPVFEVPADAVQALPGGPERLVRGTGLQMLTLLDARLLWQATSNEPAAAIA</sequence>
<evidence type="ECO:0000313" key="2">
    <source>
        <dbReference type="EMBL" id="MEF7613731.1"/>
    </source>
</evidence>
<dbReference type="Gene3D" id="2.40.50.180">
    <property type="entry name" value="CheA-289, Domain 4"/>
    <property type="match status" value="1"/>
</dbReference>
<dbReference type="Proteomes" id="UP001336250">
    <property type="component" value="Unassembled WGS sequence"/>
</dbReference>
<name>A0AAW9Q8E9_9BURK</name>
<evidence type="ECO:0000259" key="1">
    <source>
        <dbReference type="PROSITE" id="PS50851"/>
    </source>
</evidence>
<protein>
    <submittedName>
        <fullName evidence="2">Chemotaxis protein CheW</fullName>
    </submittedName>
</protein>
<dbReference type="GO" id="GO:0007165">
    <property type="term" value="P:signal transduction"/>
    <property type="evidence" value="ECO:0007669"/>
    <property type="project" value="InterPro"/>
</dbReference>
<dbReference type="SMART" id="SM00260">
    <property type="entry name" value="CheW"/>
    <property type="match status" value="1"/>
</dbReference>
<feature type="domain" description="CheW-like" evidence="1">
    <location>
        <begin position="701"/>
        <end position="841"/>
    </location>
</feature>
<organism evidence="2 3">
    <name type="scientific">Aquincola agrisoli</name>
    <dbReference type="NCBI Taxonomy" id="3119538"/>
    <lineage>
        <taxon>Bacteria</taxon>
        <taxon>Pseudomonadati</taxon>
        <taxon>Pseudomonadota</taxon>
        <taxon>Betaproteobacteria</taxon>
        <taxon>Burkholderiales</taxon>
        <taxon>Sphaerotilaceae</taxon>
        <taxon>Aquincola</taxon>
    </lineage>
</organism>
<reference evidence="2 3" key="1">
    <citation type="submission" date="2024-02" db="EMBL/GenBank/DDBJ databases">
        <title>Genome sequence of Aquincola sp. MAHUQ-54.</title>
        <authorList>
            <person name="Huq M.A."/>
        </authorList>
    </citation>
    <scope>NUCLEOTIDE SEQUENCE [LARGE SCALE GENOMIC DNA]</scope>
    <source>
        <strain evidence="2 3">MAHUQ-54</strain>
    </source>
</reference>
<accession>A0AAW9Q8E9</accession>
<dbReference type="EMBL" id="JAZIBG010000019">
    <property type="protein sequence ID" value="MEF7613731.1"/>
    <property type="molecule type" value="Genomic_DNA"/>
</dbReference>
<dbReference type="Pfam" id="PF01584">
    <property type="entry name" value="CheW"/>
    <property type="match status" value="1"/>
</dbReference>
<evidence type="ECO:0000313" key="3">
    <source>
        <dbReference type="Proteomes" id="UP001336250"/>
    </source>
</evidence>
<dbReference type="InterPro" id="IPR036061">
    <property type="entry name" value="CheW-like_dom_sf"/>
</dbReference>
<dbReference type="RefSeq" id="WP_332288670.1">
    <property type="nucleotide sequence ID" value="NZ_JAZIBG010000019.1"/>
</dbReference>